<dbReference type="KEGG" id="nct:NMSP_0947"/>
<proteinExistence type="predicted"/>
<reference evidence="1 2" key="1">
    <citation type="journal article" date="2017" name="Environ. Microbiol.">
        <title>Genome and epigenome of a novel marine Thaumarchaeota strain suggest viral infection, phosphorothioation DNA modification and multiple restriction systems.</title>
        <authorList>
            <person name="Ahlgren N.A."/>
            <person name="Chen Y."/>
            <person name="Needham D.M."/>
            <person name="Parada A.E."/>
            <person name="Sachdeva R."/>
            <person name="Trinh V."/>
            <person name="Chen T."/>
            <person name="Fuhrman J.A."/>
        </authorList>
    </citation>
    <scope>NUCLEOTIDE SEQUENCE [LARGE SCALE GENOMIC DNA]</scope>
    <source>
        <strain evidence="1 2">SPOT01</strain>
    </source>
</reference>
<evidence type="ECO:0000313" key="2">
    <source>
        <dbReference type="Proteomes" id="UP000249949"/>
    </source>
</evidence>
<sequence>MRMKNFDLPANFLSYLDNGKLTVTCDGEPTINFRVDGSTKIIDVIDIPIEITKMPGFLKQLSEAKELAKDLAKKKTTIEVHFKGEPVLKLGEKANPKLAKIVTRSSDIEITDIRKLKKLSDVF</sequence>
<dbReference type="Proteomes" id="UP000249949">
    <property type="component" value="Chromosome"/>
</dbReference>
<evidence type="ECO:0000313" key="1">
    <source>
        <dbReference type="EMBL" id="ARS64566.1"/>
    </source>
</evidence>
<dbReference type="EMBL" id="CP021324">
    <property type="protein sequence ID" value="ARS64566.1"/>
    <property type="molecule type" value="Genomic_DNA"/>
</dbReference>
<gene>
    <name evidence="1" type="ORF">NMSP_0947</name>
</gene>
<organism evidence="1 2">
    <name type="scientific">Candidatus Nitrosomarinus catalinensis</name>
    <dbReference type="NCBI Taxonomy" id="1898749"/>
    <lineage>
        <taxon>Archaea</taxon>
        <taxon>Nitrososphaerota</taxon>
        <taxon>Nitrososphaeria</taxon>
        <taxon>Nitrosopumilales</taxon>
        <taxon>Nitrosopumilaceae</taxon>
        <taxon>Candidatus Nitrosomarinus</taxon>
    </lineage>
</organism>
<accession>A0A2Z2HPV5</accession>
<keyword evidence="2" id="KW-1185">Reference proteome</keyword>
<dbReference type="AlphaFoldDB" id="A0A2Z2HPV5"/>
<protein>
    <submittedName>
        <fullName evidence="1">Uncharacterized protein</fullName>
    </submittedName>
</protein>
<name>A0A2Z2HPV5_9ARCH</name>